<dbReference type="Pfam" id="PF13183">
    <property type="entry name" value="Fer4_8"/>
    <property type="match status" value="1"/>
</dbReference>
<comment type="function">
    <text evidence="6">Component of a complex that catalyzes the oxidation of glycolate to glyoxylate.</text>
</comment>
<comment type="caution">
    <text evidence="8">The sequence shown here is derived from an EMBL/GenBank/DDBJ whole genome shotgun (WGS) entry which is preliminary data.</text>
</comment>
<reference evidence="8 9" key="1">
    <citation type="submission" date="2017-02" db="EMBL/GenBank/DDBJ databases">
        <title>Genomic diversity within the haloalkaliphilic genus Thioalkalivibrio.</title>
        <authorList>
            <person name="Ahn A.-C."/>
            <person name="Meier-Kolthoff J."/>
            <person name="Overmars L."/>
            <person name="Richter M."/>
            <person name="Woyke T."/>
            <person name="Sorokin D.Y."/>
            <person name="Muyzer G."/>
        </authorList>
    </citation>
    <scope>NUCLEOTIDE SEQUENCE [LARGE SCALE GENOMIC DNA]</scope>
    <source>
        <strain evidence="8 9">HL17</strain>
    </source>
</reference>
<keyword evidence="3" id="KW-0677">Repeat</keyword>
<dbReference type="STRING" id="252474.B1A74_08305"/>
<dbReference type="PANTHER" id="PTHR32479:SF17">
    <property type="entry name" value="GLYCOLATE OXIDASE IRON-SULFUR SUBUNIT"/>
    <property type="match status" value="1"/>
</dbReference>
<dbReference type="InterPro" id="IPR004017">
    <property type="entry name" value="Cys_rich_dom"/>
</dbReference>
<accession>A0A1V2ZXW3</accession>
<dbReference type="InterPro" id="IPR017900">
    <property type="entry name" value="4Fe4S_Fe_S_CS"/>
</dbReference>
<dbReference type="Gene3D" id="1.10.1060.10">
    <property type="entry name" value="Alpha-helical ferredoxin"/>
    <property type="match status" value="1"/>
</dbReference>
<dbReference type="NCBIfam" id="NF008434">
    <property type="entry name" value="PRK11274.1"/>
    <property type="match status" value="1"/>
</dbReference>
<gene>
    <name evidence="8" type="ORF">B1A74_08305</name>
</gene>
<organism evidence="8 9">
    <name type="scientific">Thioalkalivibrio halophilus</name>
    <dbReference type="NCBI Taxonomy" id="252474"/>
    <lineage>
        <taxon>Bacteria</taxon>
        <taxon>Pseudomonadati</taxon>
        <taxon>Pseudomonadota</taxon>
        <taxon>Gammaproteobacteria</taxon>
        <taxon>Chromatiales</taxon>
        <taxon>Ectothiorhodospiraceae</taxon>
        <taxon>Thioalkalivibrio</taxon>
    </lineage>
</organism>
<dbReference type="GO" id="GO:0046872">
    <property type="term" value="F:metal ion binding"/>
    <property type="evidence" value="ECO:0007669"/>
    <property type="project" value="UniProtKB-UniRule"/>
</dbReference>
<dbReference type="PIRSF" id="PIRSF000139">
    <property type="entry name" value="Glc_ox_4Fe-4S"/>
    <property type="match status" value="1"/>
</dbReference>
<dbReference type="EMBL" id="MUZR01000028">
    <property type="protein sequence ID" value="OOC09967.1"/>
    <property type="molecule type" value="Genomic_DNA"/>
</dbReference>
<protein>
    <recommendedName>
        <fullName evidence="6">Glycolate oxidase iron-sulfur subunit</fullName>
        <ecNumber evidence="6">1.1.99.14</ecNumber>
    </recommendedName>
</protein>
<evidence type="ECO:0000256" key="4">
    <source>
        <dbReference type="ARBA" id="ARBA00023004"/>
    </source>
</evidence>
<evidence type="ECO:0000313" key="8">
    <source>
        <dbReference type="EMBL" id="OOC09967.1"/>
    </source>
</evidence>
<dbReference type="InterPro" id="IPR012257">
    <property type="entry name" value="Glc_ox_4Fe-4S"/>
</dbReference>
<comment type="catalytic activity">
    <reaction evidence="6">
        <text>(R)-lactate + A = pyruvate + AH2</text>
        <dbReference type="Rhea" id="RHEA:15089"/>
        <dbReference type="ChEBI" id="CHEBI:13193"/>
        <dbReference type="ChEBI" id="CHEBI:15361"/>
        <dbReference type="ChEBI" id="CHEBI:16004"/>
        <dbReference type="ChEBI" id="CHEBI:17499"/>
    </reaction>
</comment>
<comment type="cofactor">
    <cofactor evidence="6">
        <name>[4Fe-4S] cluster</name>
        <dbReference type="ChEBI" id="CHEBI:49883"/>
    </cofactor>
    <text evidence="6">Binds 2 [4Fe-4S] clusters.</text>
</comment>
<dbReference type="EC" id="1.1.99.14" evidence="6"/>
<dbReference type="Proteomes" id="UP000189177">
    <property type="component" value="Unassembled WGS sequence"/>
</dbReference>
<keyword evidence="4 6" id="KW-0408">Iron</keyword>
<dbReference type="InterPro" id="IPR009051">
    <property type="entry name" value="Helical_ferredxn"/>
</dbReference>
<dbReference type="Pfam" id="PF02754">
    <property type="entry name" value="CCG"/>
    <property type="match status" value="2"/>
</dbReference>
<keyword evidence="5 6" id="KW-0411">Iron-sulfur</keyword>
<dbReference type="GO" id="GO:0051539">
    <property type="term" value="F:4 iron, 4 sulfur cluster binding"/>
    <property type="evidence" value="ECO:0007669"/>
    <property type="project" value="UniProtKB-UniRule"/>
</dbReference>
<dbReference type="PROSITE" id="PS51379">
    <property type="entry name" value="4FE4S_FER_2"/>
    <property type="match status" value="1"/>
</dbReference>
<sequence length="422" mass="45681">MDTRSHERYADDPAARIAAQALRNCVHCGFCNATCPTYQELGDELDGPRGRIYLIKQVLEQGEADAATGRHLDRCLTCLNCMTTCPSGVNYAHLVEFGREAVERDVPRGWRERLLRAALKRALPAGWPFRLALGAGRLARPLLRGELRAKVPAALPAPPRPGRPAGGPVLQGGAVPFEHGRVLLLAGCVHDAIDARINAAFQRLMAARGIEVVQVSAARCCGAVEHHLSDTERTHARLRANLDAWAPALDRGVDAVVSTASGCGAMLRDYAHLLEGDDEYQERARELTALVRDPAELFDADTVTALGIEVADEDRRIAWHAPCTLQHGQGLAGRVEPLLRAAGCEVLPVAEGHLCCGSAGTYSITQPAMARQLRDRKLANLEAVAPARIVSANIGCLSHLQSGTERGVEHWLSLLDRHRREG</sequence>
<keyword evidence="9" id="KW-1185">Reference proteome</keyword>
<feature type="domain" description="4Fe-4S ferredoxin-type" evidence="7">
    <location>
        <begin position="15"/>
        <end position="44"/>
    </location>
</feature>
<evidence type="ECO:0000256" key="6">
    <source>
        <dbReference type="PIRNR" id="PIRNR000139"/>
    </source>
</evidence>
<dbReference type="SUPFAM" id="SSF46548">
    <property type="entry name" value="alpha-helical ferredoxin"/>
    <property type="match status" value="1"/>
</dbReference>
<dbReference type="PANTHER" id="PTHR32479">
    <property type="entry name" value="GLYCOLATE OXIDASE IRON-SULFUR SUBUNIT"/>
    <property type="match status" value="1"/>
</dbReference>
<proteinExistence type="predicted"/>
<keyword evidence="1 6" id="KW-0004">4Fe-4S</keyword>
<keyword evidence="6" id="KW-0249">Electron transport</keyword>
<evidence type="ECO:0000256" key="1">
    <source>
        <dbReference type="ARBA" id="ARBA00022485"/>
    </source>
</evidence>
<evidence type="ECO:0000256" key="5">
    <source>
        <dbReference type="ARBA" id="ARBA00023014"/>
    </source>
</evidence>
<dbReference type="PROSITE" id="PS00198">
    <property type="entry name" value="4FE4S_FER_1"/>
    <property type="match status" value="1"/>
</dbReference>
<evidence type="ECO:0000256" key="2">
    <source>
        <dbReference type="ARBA" id="ARBA00022723"/>
    </source>
</evidence>
<name>A0A1V2ZXW3_9GAMM</name>
<dbReference type="GO" id="GO:0019154">
    <property type="term" value="F:glycolate dehydrogenase activity"/>
    <property type="evidence" value="ECO:0007669"/>
    <property type="project" value="UniProtKB-EC"/>
</dbReference>
<dbReference type="RefSeq" id="WP_077244351.1">
    <property type="nucleotide sequence ID" value="NZ_MUZR01000028.1"/>
</dbReference>
<dbReference type="InterPro" id="IPR017896">
    <property type="entry name" value="4Fe4S_Fe-S-bd"/>
</dbReference>
<evidence type="ECO:0000313" key="9">
    <source>
        <dbReference type="Proteomes" id="UP000189177"/>
    </source>
</evidence>
<dbReference type="OrthoDB" id="9765258at2"/>
<evidence type="ECO:0000259" key="7">
    <source>
        <dbReference type="PROSITE" id="PS51379"/>
    </source>
</evidence>
<keyword evidence="2 6" id="KW-0479">Metal-binding</keyword>
<comment type="catalytic activity">
    <reaction evidence="6">
        <text>glycolate + A = glyoxylate + AH2</text>
        <dbReference type="Rhea" id="RHEA:21264"/>
        <dbReference type="ChEBI" id="CHEBI:13193"/>
        <dbReference type="ChEBI" id="CHEBI:17499"/>
        <dbReference type="ChEBI" id="CHEBI:29805"/>
        <dbReference type="ChEBI" id="CHEBI:36655"/>
        <dbReference type="EC" id="1.1.99.14"/>
    </reaction>
</comment>
<evidence type="ECO:0000256" key="3">
    <source>
        <dbReference type="ARBA" id="ARBA00022737"/>
    </source>
</evidence>
<keyword evidence="6" id="KW-0813">Transport</keyword>
<dbReference type="AlphaFoldDB" id="A0A1V2ZXW3"/>